<reference evidence="3" key="2">
    <citation type="submission" date="2002-04" db="EMBL/GenBank/DDBJ databases">
        <title>Oryza sativa nipponbare(GA3) genomic DNA, chromosome 2, PAC clone:P0487H05.</title>
        <authorList>
            <person name="Sasaki T."/>
            <person name="Matsumoto T."/>
            <person name="Katayose Y."/>
        </authorList>
    </citation>
    <scope>NUCLEOTIDE SEQUENCE</scope>
</reference>
<name>Q6K6G7_ORYSJ</name>
<evidence type="ECO:0000313" key="2">
    <source>
        <dbReference type="EMBL" id="BAD21902.1"/>
    </source>
</evidence>
<reference evidence="2" key="1">
    <citation type="submission" date="2002-03" db="EMBL/GenBank/DDBJ databases">
        <title>Oryza sativa nipponbare(GA3) genomic DNA, chromosome 2, PAC clone:P0419C03.</title>
        <authorList>
            <person name="Sasaki T."/>
            <person name="Matsumoto T."/>
            <person name="Yamamoto K."/>
        </authorList>
    </citation>
    <scope>NUCLEOTIDE SEQUENCE</scope>
</reference>
<reference evidence="4" key="4">
    <citation type="journal article" date="2008" name="Nucleic Acids Res.">
        <title>The rice annotation project database (RAP-DB): 2008 update.</title>
        <authorList>
            <consortium name="The rice annotation project (RAP)"/>
        </authorList>
    </citation>
    <scope>GENOME REANNOTATION</scope>
    <source>
        <strain evidence="4">cv. Nipponbare</strain>
    </source>
</reference>
<feature type="compositionally biased region" description="Basic and acidic residues" evidence="1">
    <location>
        <begin position="254"/>
        <end position="268"/>
    </location>
</feature>
<gene>
    <name evidence="2" type="ORF">P0419C03.2</name>
    <name evidence="3" type="ORF">P0487H05.41</name>
</gene>
<reference evidence="4" key="3">
    <citation type="journal article" date="2005" name="Nature">
        <title>The map-based sequence of the rice genome.</title>
        <authorList>
            <consortium name="International rice genome sequencing project (IRGSP)"/>
            <person name="Matsumoto T."/>
            <person name="Wu J."/>
            <person name="Kanamori H."/>
            <person name="Katayose Y."/>
            <person name="Fujisawa M."/>
            <person name="Namiki N."/>
            <person name="Mizuno H."/>
            <person name="Yamamoto K."/>
            <person name="Antonio B.A."/>
            <person name="Baba T."/>
            <person name="Sakata K."/>
            <person name="Nagamura Y."/>
            <person name="Aoki H."/>
            <person name="Arikawa K."/>
            <person name="Arita K."/>
            <person name="Bito T."/>
            <person name="Chiden Y."/>
            <person name="Fujitsuka N."/>
            <person name="Fukunaka R."/>
            <person name="Hamada M."/>
            <person name="Harada C."/>
            <person name="Hayashi A."/>
            <person name="Hijishita S."/>
            <person name="Honda M."/>
            <person name="Hosokawa S."/>
            <person name="Ichikawa Y."/>
            <person name="Idonuma A."/>
            <person name="Iijima M."/>
            <person name="Ikeda M."/>
            <person name="Ikeno M."/>
            <person name="Ito K."/>
            <person name="Ito S."/>
            <person name="Ito T."/>
            <person name="Ito Y."/>
            <person name="Ito Y."/>
            <person name="Iwabuchi A."/>
            <person name="Kamiya K."/>
            <person name="Karasawa W."/>
            <person name="Kurita K."/>
            <person name="Katagiri S."/>
            <person name="Kikuta A."/>
            <person name="Kobayashi H."/>
            <person name="Kobayashi N."/>
            <person name="Machita K."/>
            <person name="Maehara T."/>
            <person name="Masukawa M."/>
            <person name="Mizubayashi T."/>
            <person name="Mukai Y."/>
            <person name="Nagasaki H."/>
            <person name="Nagata Y."/>
            <person name="Naito S."/>
            <person name="Nakashima M."/>
            <person name="Nakama Y."/>
            <person name="Nakamichi Y."/>
            <person name="Nakamura M."/>
            <person name="Meguro A."/>
            <person name="Negishi M."/>
            <person name="Ohta I."/>
            <person name="Ohta T."/>
            <person name="Okamoto M."/>
            <person name="Ono N."/>
            <person name="Saji S."/>
            <person name="Sakaguchi M."/>
            <person name="Sakai K."/>
            <person name="Shibata M."/>
            <person name="Shimokawa T."/>
            <person name="Song J."/>
            <person name="Takazaki Y."/>
            <person name="Terasawa K."/>
            <person name="Tsugane M."/>
            <person name="Tsuji K."/>
            <person name="Ueda S."/>
            <person name="Waki K."/>
            <person name="Yamagata H."/>
            <person name="Yamamoto M."/>
            <person name="Yamamoto S."/>
            <person name="Yamane H."/>
            <person name="Yoshiki S."/>
            <person name="Yoshihara R."/>
            <person name="Yukawa K."/>
            <person name="Zhong H."/>
            <person name="Yano M."/>
            <person name="Yuan Q."/>
            <person name="Ouyang S."/>
            <person name="Liu J."/>
            <person name="Jones K.M."/>
            <person name="Gansberger K."/>
            <person name="Moffat K."/>
            <person name="Hill J."/>
            <person name="Bera J."/>
            <person name="Fadrosh D."/>
            <person name="Jin S."/>
            <person name="Johri S."/>
            <person name="Kim M."/>
            <person name="Overton L."/>
            <person name="Reardon M."/>
            <person name="Tsitrin T."/>
            <person name="Vuong H."/>
            <person name="Weaver B."/>
            <person name="Ciecko A."/>
            <person name="Tallon L."/>
            <person name="Jackson J."/>
            <person name="Pai G."/>
            <person name="Aken S.V."/>
            <person name="Utterback T."/>
            <person name="Reidmuller S."/>
            <person name="Feldblyum T."/>
            <person name="Hsiao J."/>
            <person name="Zismann V."/>
            <person name="Iobst S."/>
            <person name="de Vazeille A.R."/>
            <person name="Buell C.R."/>
            <person name="Ying K."/>
            <person name="Li Y."/>
            <person name="Lu T."/>
            <person name="Huang Y."/>
            <person name="Zhao Q."/>
            <person name="Feng Q."/>
            <person name="Zhang L."/>
            <person name="Zhu J."/>
            <person name="Weng Q."/>
            <person name="Mu J."/>
            <person name="Lu Y."/>
            <person name="Fan D."/>
            <person name="Liu Y."/>
            <person name="Guan J."/>
            <person name="Zhang Y."/>
            <person name="Yu S."/>
            <person name="Liu X."/>
            <person name="Zhang Y."/>
            <person name="Hong G."/>
            <person name="Han B."/>
            <person name="Choisne N."/>
            <person name="Demange N."/>
            <person name="Orjeda G."/>
            <person name="Samain S."/>
            <person name="Cattolico L."/>
            <person name="Pelletier E."/>
            <person name="Couloux A."/>
            <person name="Segurens B."/>
            <person name="Wincker P."/>
            <person name="D'Hont A."/>
            <person name="Scarpelli C."/>
            <person name="Weissenbach J."/>
            <person name="Salanoubat M."/>
            <person name="Quetier F."/>
            <person name="Yu Y."/>
            <person name="Kim H.R."/>
            <person name="Rambo T."/>
            <person name="Currie J."/>
            <person name="Collura K."/>
            <person name="Luo M."/>
            <person name="Yang T."/>
            <person name="Ammiraju J.S.S."/>
            <person name="Engler F."/>
            <person name="Soderlund C."/>
            <person name="Wing R.A."/>
            <person name="Palmer L.E."/>
            <person name="de la Bastide M."/>
            <person name="Spiegel L."/>
            <person name="Nascimento L."/>
            <person name="Zutavern T."/>
            <person name="O'Shaughnessy A."/>
            <person name="Dike S."/>
            <person name="Dedhia N."/>
            <person name="Preston R."/>
            <person name="Balija V."/>
            <person name="McCombie W.R."/>
            <person name="Chow T."/>
            <person name="Chen H."/>
            <person name="Chung M."/>
            <person name="Chen C."/>
            <person name="Shaw J."/>
            <person name="Wu H."/>
            <person name="Hsiao K."/>
            <person name="Chao Y."/>
            <person name="Chu M."/>
            <person name="Cheng C."/>
            <person name="Hour A."/>
            <person name="Lee P."/>
            <person name="Lin S."/>
            <person name="Lin Y."/>
            <person name="Liou J."/>
            <person name="Liu S."/>
            <person name="Hsing Y."/>
            <person name="Raghuvanshi S."/>
            <person name="Mohanty A."/>
            <person name="Bharti A.K."/>
            <person name="Gaur A."/>
            <person name="Gupta V."/>
            <person name="Kumar D."/>
            <person name="Ravi V."/>
            <person name="Vij S."/>
            <person name="Kapur A."/>
            <person name="Khurana P."/>
            <person name="Khurana P."/>
            <person name="Khurana J.P."/>
            <person name="Tyagi A.K."/>
            <person name="Gaikwad K."/>
            <person name="Singh A."/>
            <person name="Dalal V."/>
            <person name="Srivastava S."/>
            <person name="Dixit A."/>
            <person name="Pal A.K."/>
            <person name="Ghazi I.A."/>
            <person name="Yadav M."/>
            <person name="Pandit A."/>
            <person name="Bhargava A."/>
            <person name="Sureshbabu K."/>
            <person name="Batra K."/>
            <person name="Sharma T.R."/>
            <person name="Mohapatra T."/>
            <person name="Singh N.K."/>
            <person name="Messing J."/>
            <person name="Nelson A.B."/>
            <person name="Fuks G."/>
            <person name="Kavchok S."/>
            <person name="Keizer G."/>
            <person name="Linton E."/>
            <person name="Llaca V."/>
            <person name="Song R."/>
            <person name="Tanyolac B."/>
            <person name="Young S."/>
            <person name="Ho-Il K."/>
            <person name="Hahn J.H."/>
            <person name="Sangsakoo G."/>
            <person name="Vanavichit A."/>
            <person name="de Mattos Luiz.A.T."/>
            <person name="Zimmer P.D."/>
            <person name="Malone G."/>
            <person name="Dellagostin O."/>
            <person name="de Oliveira A.C."/>
            <person name="Bevan M."/>
            <person name="Bancroft I."/>
            <person name="Minx P."/>
            <person name="Cordum H."/>
            <person name="Wilson R."/>
            <person name="Cheng Z."/>
            <person name="Jin W."/>
            <person name="Jiang J."/>
            <person name="Leong S.A."/>
            <person name="Iwama H."/>
            <person name="Gojobori T."/>
            <person name="Itoh T."/>
            <person name="Niimura Y."/>
            <person name="Fujii Y."/>
            <person name="Habara T."/>
            <person name="Sakai H."/>
            <person name="Sato Y."/>
            <person name="Wilson G."/>
            <person name="Kumar K."/>
            <person name="McCouch S."/>
            <person name="Juretic N."/>
            <person name="Hoen D."/>
            <person name="Wright S."/>
            <person name="Bruskiewich R."/>
            <person name="Bureau T."/>
            <person name="Miyao A."/>
            <person name="Hirochika H."/>
            <person name="Nishikawa T."/>
            <person name="Kadowaki K."/>
            <person name="Sugiura M."/>
            <person name="Burr B."/>
            <person name="Sasaki T."/>
        </authorList>
    </citation>
    <scope>NUCLEOTIDE SEQUENCE [LARGE SCALE GENOMIC DNA]</scope>
    <source>
        <strain evidence="4">cv. Nipponbare</strain>
    </source>
</reference>
<evidence type="ECO:0000313" key="4">
    <source>
        <dbReference type="Proteomes" id="UP000000763"/>
    </source>
</evidence>
<feature type="compositionally biased region" description="Basic residues" evidence="1">
    <location>
        <begin position="159"/>
        <end position="169"/>
    </location>
</feature>
<evidence type="ECO:0000256" key="1">
    <source>
        <dbReference type="SAM" id="MobiDB-lite"/>
    </source>
</evidence>
<feature type="region of interest" description="Disordered" evidence="1">
    <location>
        <begin position="95"/>
        <end position="178"/>
    </location>
</feature>
<feature type="region of interest" description="Disordered" evidence="1">
    <location>
        <begin position="216"/>
        <end position="295"/>
    </location>
</feature>
<dbReference type="Proteomes" id="UP000000763">
    <property type="component" value="Chromosome 2"/>
</dbReference>
<evidence type="ECO:0000313" key="3">
    <source>
        <dbReference type="EMBL" id="BAD21993.1"/>
    </source>
</evidence>
<dbReference type="AlphaFoldDB" id="Q6K6G7"/>
<sequence length="360" mass="37564">MVLSEAARESIKKLREEERGSGGSRYHCVALRYASIGLYRCRIIVVVQGIWAIIHLAIAVRPKILLSLIFHIDQEHILATHFYLSLSLLSPFSPPHSPGGRREAAPAEHPRLSSSGTLPPQAAPPTLSPWAKAAPLSPFASRDDGGGGRDAMIYEQGGRRRWRRRRMRHRGGEGRRRGEVVAAISSRGGGGHLPSPRRRSLLSLLCLSLSSPAATAISSGGGGGHIPSPAGGLSPPPVPLPLSPAEAAAISSDESSRASRGGGEREGGGSRSRRCAAAPLPVDGISPLRGSSTLPSSSPVVAAVAYGAGGGDESHDGAAPLFLLPPVPLPCNARSSLHSNEFLTRNPCPILAPRSSLGHG</sequence>
<proteinExistence type="predicted"/>
<dbReference type="EMBL" id="AP004870">
    <property type="protein sequence ID" value="BAD21902.1"/>
    <property type="molecule type" value="Genomic_DNA"/>
</dbReference>
<organism evidence="3 4">
    <name type="scientific">Oryza sativa subsp. japonica</name>
    <name type="common">Rice</name>
    <dbReference type="NCBI Taxonomy" id="39947"/>
    <lineage>
        <taxon>Eukaryota</taxon>
        <taxon>Viridiplantae</taxon>
        <taxon>Streptophyta</taxon>
        <taxon>Embryophyta</taxon>
        <taxon>Tracheophyta</taxon>
        <taxon>Spermatophyta</taxon>
        <taxon>Magnoliopsida</taxon>
        <taxon>Liliopsida</taxon>
        <taxon>Poales</taxon>
        <taxon>Poaceae</taxon>
        <taxon>BOP clade</taxon>
        <taxon>Oryzoideae</taxon>
        <taxon>Oryzeae</taxon>
        <taxon>Oryzinae</taxon>
        <taxon>Oryza</taxon>
        <taxon>Oryza sativa</taxon>
    </lineage>
</organism>
<accession>Q6K6G7</accession>
<feature type="compositionally biased region" description="Low complexity" evidence="1">
    <location>
        <begin position="243"/>
        <end position="253"/>
    </location>
</feature>
<feature type="compositionally biased region" description="Basic and acidic residues" evidence="1">
    <location>
        <begin position="100"/>
        <end position="111"/>
    </location>
</feature>
<dbReference type="EMBL" id="AP005067">
    <property type="protein sequence ID" value="BAD21993.1"/>
    <property type="molecule type" value="Genomic_DNA"/>
</dbReference>
<protein>
    <submittedName>
        <fullName evidence="3">Uncharacterized protein</fullName>
    </submittedName>
</protein>